<organism evidence="1 2">
    <name type="scientific">Populus tomentosa</name>
    <name type="common">Chinese white poplar</name>
    <dbReference type="NCBI Taxonomy" id="118781"/>
    <lineage>
        <taxon>Eukaryota</taxon>
        <taxon>Viridiplantae</taxon>
        <taxon>Streptophyta</taxon>
        <taxon>Embryophyta</taxon>
        <taxon>Tracheophyta</taxon>
        <taxon>Spermatophyta</taxon>
        <taxon>Magnoliopsida</taxon>
        <taxon>eudicotyledons</taxon>
        <taxon>Gunneridae</taxon>
        <taxon>Pentapetalae</taxon>
        <taxon>rosids</taxon>
        <taxon>fabids</taxon>
        <taxon>Malpighiales</taxon>
        <taxon>Salicaceae</taxon>
        <taxon>Saliceae</taxon>
        <taxon>Populus</taxon>
    </lineage>
</organism>
<evidence type="ECO:0000313" key="1">
    <source>
        <dbReference type="EMBL" id="KAG6738722.1"/>
    </source>
</evidence>
<comment type="caution">
    <text evidence="1">The sequence shown here is derived from an EMBL/GenBank/DDBJ whole genome shotgun (WGS) entry which is preliminary data.</text>
</comment>
<protein>
    <submittedName>
        <fullName evidence="1">Uncharacterized protein</fullName>
    </submittedName>
</protein>
<keyword evidence="2" id="KW-1185">Reference proteome</keyword>
<sequence>MESASNKIRIATLPKRHSHRLLFDRRYDSMNGKTHQRKLYPEAEECKFCILPLAKAFLTTASQSVDQAANFAVKVFDSPDLLSPQALQTSLSNQLNKFKSSIKKTEFNRFALEEHSLQAPTSPPHLLFENKKSQID</sequence>
<dbReference type="AlphaFoldDB" id="A0A8X7XXL0"/>
<gene>
    <name evidence="1" type="ORF">POTOM_058344</name>
</gene>
<proteinExistence type="predicted"/>
<dbReference type="EMBL" id="JAAWWB010000037">
    <property type="protein sequence ID" value="KAG6738722.1"/>
    <property type="molecule type" value="Genomic_DNA"/>
</dbReference>
<dbReference type="Proteomes" id="UP000886885">
    <property type="component" value="Chromosome 19A"/>
</dbReference>
<dbReference type="OrthoDB" id="1891930at2759"/>
<name>A0A8X7XXL0_POPTO</name>
<reference evidence="1" key="1">
    <citation type="journal article" date="2020" name="bioRxiv">
        <title>Hybrid origin of Populus tomentosa Carr. identified through genome sequencing and phylogenomic analysis.</title>
        <authorList>
            <person name="An X."/>
            <person name="Gao K."/>
            <person name="Chen Z."/>
            <person name="Li J."/>
            <person name="Yang X."/>
            <person name="Yang X."/>
            <person name="Zhou J."/>
            <person name="Guo T."/>
            <person name="Zhao T."/>
            <person name="Huang S."/>
            <person name="Miao D."/>
            <person name="Khan W.U."/>
            <person name="Rao P."/>
            <person name="Ye M."/>
            <person name="Lei B."/>
            <person name="Liao W."/>
            <person name="Wang J."/>
            <person name="Ji L."/>
            <person name="Li Y."/>
            <person name="Guo B."/>
            <person name="Mustafa N.S."/>
            <person name="Li S."/>
            <person name="Yun Q."/>
            <person name="Keller S.R."/>
            <person name="Mao J."/>
            <person name="Zhang R."/>
            <person name="Strauss S.H."/>
        </authorList>
    </citation>
    <scope>NUCLEOTIDE SEQUENCE</scope>
    <source>
        <strain evidence="1">GM15</strain>
        <tissue evidence="1">Leaf</tissue>
    </source>
</reference>
<dbReference type="PANTHER" id="PTHR48204">
    <property type="entry name" value="OS07G0265100 PROTEIN"/>
    <property type="match status" value="1"/>
</dbReference>
<evidence type="ECO:0000313" key="2">
    <source>
        <dbReference type="Proteomes" id="UP000886885"/>
    </source>
</evidence>
<accession>A0A8X7XXL0</accession>
<dbReference type="PANTHER" id="PTHR48204:SF1">
    <property type="entry name" value="OS07G0265100 PROTEIN"/>
    <property type="match status" value="1"/>
</dbReference>